<evidence type="ECO:0000313" key="1">
    <source>
        <dbReference type="EMBL" id="RUP49068.1"/>
    </source>
</evidence>
<sequence length="91" mass="10276">MCCCKSHHPHIHPSHHHKSRSRPEAHLLDILGVHKRHNPVQINLAPQLVVHPENGGDGSWVRQPSRLKEDVIEPPALEHQVLNRLDSIISG</sequence>
<proteinExistence type="predicted"/>
<comment type="caution">
    <text evidence="1">The sequence shown here is derived from an EMBL/GenBank/DDBJ whole genome shotgun (WGS) entry which is preliminary data.</text>
</comment>
<name>A0A433DE16_9FUNG</name>
<reference evidence="1 2" key="1">
    <citation type="journal article" date="2018" name="New Phytol.">
        <title>Phylogenomics of Endogonaceae and evolution of mycorrhizas within Mucoromycota.</title>
        <authorList>
            <person name="Chang Y."/>
            <person name="Desiro A."/>
            <person name="Na H."/>
            <person name="Sandor L."/>
            <person name="Lipzen A."/>
            <person name="Clum A."/>
            <person name="Barry K."/>
            <person name="Grigoriev I.V."/>
            <person name="Martin F.M."/>
            <person name="Stajich J.E."/>
            <person name="Smith M.E."/>
            <person name="Bonito G."/>
            <person name="Spatafora J.W."/>
        </authorList>
    </citation>
    <scope>NUCLEOTIDE SEQUENCE [LARGE SCALE GENOMIC DNA]</scope>
    <source>
        <strain evidence="1 2">GMNB39</strain>
    </source>
</reference>
<organism evidence="1 2">
    <name type="scientific">Jimgerdemannia flammicorona</name>
    <dbReference type="NCBI Taxonomy" id="994334"/>
    <lineage>
        <taxon>Eukaryota</taxon>
        <taxon>Fungi</taxon>
        <taxon>Fungi incertae sedis</taxon>
        <taxon>Mucoromycota</taxon>
        <taxon>Mucoromycotina</taxon>
        <taxon>Endogonomycetes</taxon>
        <taxon>Endogonales</taxon>
        <taxon>Endogonaceae</taxon>
        <taxon>Jimgerdemannia</taxon>
    </lineage>
</organism>
<dbReference type="Proteomes" id="UP000268093">
    <property type="component" value="Unassembled WGS sequence"/>
</dbReference>
<accession>A0A433DE16</accession>
<dbReference type="EMBL" id="RBNI01002646">
    <property type="protein sequence ID" value="RUP49068.1"/>
    <property type="molecule type" value="Genomic_DNA"/>
</dbReference>
<gene>
    <name evidence="1" type="ORF">BC936DRAFT_143362</name>
</gene>
<keyword evidence="2" id="KW-1185">Reference proteome</keyword>
<protein>
    <submittedName>
        <fullName evidence="1">Uncharacterized protein</fullName>
    </submittedName>
</protein>
<evidence type="ECO:0000313" key="2">
    <source>
        <dbReference type="Proteomes" id="UP000268093"/>
    </source>
</evidence>